<organism evidence="2 3">
    <name type="scientific">Streptomyces monticola</name>
    <dbReference type="NCBI Taxonomy" id="2666263"/>
    <lineage>
        <taxon>Bacteria</taxon>
        <taxon>Bacillati</taxon>
        <taxon>Actinomycetota</taxon>
        <taxon>Actinomycetes</taxon>
        <taxon>Kitasatosporales</taxon>
        <taxon>Streptomycetaceae</taxon>
        <taxon>Streptomyces</taxon>
    </lineage>
</organism>
<feature type="region of interest" description="Disordered" evidence="1">
    <location>
        <begin position="1"/>
        <end position="25"/>
    </location>
</feature>
<evidence type="ECO:0000256" key="1">
    <source>
        <dbReference type="SAM" id="MobiDB-lite"/>
    </source>
</evidence>
<dbReference type="InterPro" id="IPR046828">
    <property type="entry name" value="RepSA"/>
</dbReference>
<dbReference type="RefSeq" id="WP_381831406.1">
    <property type="nucleotide sequence ID" value="NZ_JBHTCF010000006.1"/>
</dbReference>
<feature type="compositionally biased region" description="Polar residues" evidence="1">
    <location>
        <begin position="1"/>
        <end position="10"/>
    </location>
</feature>
<name>A0ABW2JKV1_9ACTN</name>
<dbReference type="Proteomes" id="UP001596523">
    <property type="component" value="Unassembled WGS sequence"/>
</dbReference>
<gene>
    <name evidence="2" type="ORF">ACFQVC_17780</name>
</gene>
<sequence>MPTPPASNSVAAPDRPTTPAKPLDLSHVKSPALRELLTHLNEGTFEPLRHGVAQARGCTQPIQLAGWSETVHATTGRVLRSFNTADTPTGRILVACNNRRASRCPSCARLYAGDTYQLIRAGVVGGKNTPEQVRTHPRVFATLTAPSFGPVHGTIWRGAPGCACGTHHHDTDPALGAPVNPRRYDYTGAILFNAQAGQLWDRFTTYLRRYLARLVGMTQKAMGEELRVSFAKVAEYQKRGVVHYHAIIRLDGPDGGTTPPPAYATAAVLSKAIKLAARHVILTVHAEALGERTLKWGRQVDVRQITPDDGKGRLTAEAVAGYIAKYATKGAEDSGMVDRPLTCRACKGHGMTTLRDNTTELCDLCTGTGHEPLSALPVDTHVRQMIRTCWDLATVPELAALNLRKWAHMLGFRGHFSSKSRRYSTTLGALREERRAWRQDQQEPLELENCEQSGDTTDDQEEPITLVVSDWTFLGTGYTPGEELLAAQVRHEREHARRLKHEGADRE</sequence>
<evidence type="ECO:0000313" key="2">
    <source>
        <dbReference type="EMBL" id="MFC7306061.1"/>
    </source>
</evidence>
<feature type="region of interest" description="Disordered" evidence="1">
    <location>
        <begin position="437"/>
        <end position="462"/>
    </location>
</feature>
<dbReference type="Pfam" id="PF20199">
    <property type="entry name" value="RepSA"/>
    <property type="match status" value="1"/>
</dbReference>
<proteinExistence type="predicted"/>
<protein>
    <submittedName>
        <fullName evidence="2">Replication initiator</fullName>
    </submittedName>
</protein>
<reference evidence="3" key="1">
    <citation type="journal article" date="2019" name="Int. J. Syst. Evol. Microbiol.">
        <title>The Global Catalogue of Microorganisms (GCM) 10K type strain sequencing project: providing services to taxonomists for standard genome sequencing and annotation.</title>
        <authorList>
            <consortium name="The Broad Institute Genomics Platform"/>
            <consortium name="The Broad Institute Genome Sequencing Center for Infectious Disease"/>
            <person name="Wu L."/>
            <person name="Ma J."/>
        </authorList>
    </citation>
    <scope>NUCLEOTIDE SEQUENCE [LARGE SCALE GENOMIC DNA]</scope>
    <source>
        <strain evidence="3">SYNS20</strain>
    </source>
</reference>
<accession>A0ABW2JKV1</accession>
<dbReference type="EMBL" id="JBHTCF010000006">
    <property type="protein sequence ID" value="MFC7306061.1"/>
    <property type="molecule type" value="Genomic_DNA"/>
</dbReference>
<evidence type="ECO:0000313" key="3">
    <source>
        <dbReference type="Proteomes" id="UP001596523"/>
    </source>
</evidence>
<keyword evidence="3" id="KW-1185">Reference proteome</keyword>
<comment type="caution">
    <text evidence="2">The sequence shown here is derived from an EMBL/GenBank/DDBJ whole genome shotgun (WGS) entry which is preliminary data.</text>
</comment>